<accession>A0A0H5RRH3</accession>
<dbReference type="EMBL" id="HACM01010857">
    <property type="protein sequence ID" value="CRZ11299.1"/>
    <property type="molecule type" value="Transcribed_RNA"/>
</dbReference>
<reference evidence="1" key="1">
    <citation type="submission" date="2015-04" db="EMBL/GenBank/DDBJ databases">
        <title>The genome sequence of the plant pathogenic Rhizarian Plasmodiophora brassicae reveals insights in its biotrophic life cycle and the origin of chitin synthesis.</title>
        <authorList>
            <person name="Schwelm A."/>
            <person name="Fogelqvist J."/>
            <person name="Knaust A."/>
            <person name="Julke S."/>
            <person name="Lilja T."/>
            <person name="Dhandapani V."/>
            <person name="Bonilla-Rosso G."/>
            <person name="Karlsson M."/>
            <person name="Shevchenko A."/>
            <person name="Choi S.R."/>
            <person name="Kim H.G."/>
            <person name="Park J.Y."/>
            <person name="Lim Y.P."/>
            <person name="Ludwig-Muller J."/>
            <person name="Dixelius C."/>
        </authorList>
    </citation>
    <scope>NUCLEOTIDE SEQUENCE</scope>
    <source>
        <tissue evidence="1">Potato root galls</tissue>
    </source>
</reference>
<organism evidence="1">
    <name type="scientific">Spongospora subterranea</name>
    <dbReference type="NCBI Taxonomy" id="70186"/>
    <lineage>
        <taxon>Eukaryota</taxon>
        <taxon>Sar</taxon>
        <taxon>Rhizaria</taxon>
        <taxon>Endomyxa</taxon>
        <taxon>Phytomyxea</taxon>
        <taxon>Plasmodiophorida</taxon>
        <taxon>Plasmodiophoridae</taxon>
        <taxon>Spongospora</taxon>
    </lineage>
</organism>
<name>A0A0H5RRH3_9EUKA</name>
<evidence type="ECO:0000313" key="1">
    <source>
        <dbReference type="EMBL" id="CRZ11299.1"/>
    </source>
</evidence>
<proteinExistence type="predicted"/>
<protein>
    <submittedName>
        <fullName evidence="1">Uncharacterized protein</fullName>
    </submittedName>
</protein>
<feature type="non-terminal residue" evidence="1">
    <location>
        <position position="132"/>
    </location>
</feature>
<dbReference type="AlphaFoldDB" id="A0A0H5RRH3"/>
<sequence length="132" mass="14584">MAITMNTTTIGAGPASSLTQMTMMRPFSNLIDNLERIGVQYVVMRTNDGHEHQIHLSAWREEHLFQGVRVGGRLLCPNAMNAYLNPFLPQPSLVVTCDSIALAEKDGDDDRGGQTPAVVADSVNYQHTKRCR</sequence>